<name>A0A8E0UXA8_9EURO</name>
<dbReference type="RefSeq" id="XP_043144579.1">
    <property type="nucleotide sequence ID" value="XM_043288644.1"/>
</dbReference>
<reference evidence="3" key="3">
    <citation type="submission" date="2021-01" db="EMBL/GenBank/DDBJ databases">
        <title>Pan-genome distribution and transcriptional activeness of fungal secondary metabolism genes in Aspergillus section Fumigati.</title>
        <authorList>
            <person name="Takahashi H."/>
            <person name="Umemura M."/>
            <person name="Ninomiya A."/>
            <person name="Kusuya Y."/>
            <person name="Urayama S."/>
            <person name="Shimizu M."/>
            <person name="Watanabe A."/>
            <person name="Kamei K."/>
            <person name="Yaguchi T."/>
            <person name="Hagiwara D."/>
        </authorList>
    </citation>
    <scope>NUCLEOTIDE SEQUENCE</scope>
    <source>
        <strain evidence="3">IFM 46973</strain>
    </source>
</reference>
<dbReference type="AlphaFoldDB" id="A0A8E0UXA8"/>
<accession>A0A8E0UXA8</accession>
<evidence type="ECO:0000313" key="4">
    <source>
        <dbReference type="Proteomes" id="UP000036893"/>
    </source>
</evidence>
<gene>
    <name evidence="3" type="ORF">Aud_003697</name>
    <name evidence="2" type="ORF">IFM46972_04018</name>
</gene>
<evidence type="ECO:0000313" key="3">
    <source>
        <dbReference type="EMBL" id="GIC87313.1"/>
    </source>
</evidence>
<dbReference type="GeneID" id="66991173"/>
<feature type="region of interest" description="Disordered" evidence="1">
    <location>
        <begin position="181"/>
        <end position="206"/>
    </location>
</feature>
<feature type="compositionally biased region" description="Polar residues" evidence="1">
    <location>
        <begin position="19"/>
        <end position="28"/>
    </location>
</feature>
<organism evidence="3 4">
    <name type="scientific">Aspergillus udagawae</name>
    <dbReference type="NCBI Taxonomy" id="91492"/>
    <lineage>
        <taxon>Eukaryota</taxon>
        <taxon>Fungi</taxon>
        <taxon>Dikarya</taxon>
        <taxon>Ascomycota</taxon>
        <taxon>Pezizomycotina</taxon>
        <taxon>Eurotiomycetes</taxon>
        <taxon>Eurotiomycetidae</taxon>
        <taxon>Eurotiales</taxon>
        <taxon>Aspergillaceae</taxon>
        <taxon>Aspergillus</taxon>
        <taxon>Aspergillus subgen. Fumigati</taxon>
    </lineage>
</organism>
<dbReference type="EMBL" id="BLKC01000022">
    <property type="protein sequence ID" value="GFF33823.1"/>
    <property type="molecule type" value="Genomic_DNA"/>
</dbReference>
<dbReference type="EMBL" id="BBXM02000002">
    <property type="protein sequence ID" value="GIC87313.1"/>
    <property type="molecule type" value="Genomic_DNA"/>
</dbReference>
<proteinExistence type="predicted"/>
<evidence type="ECO:0000313" key="2">
    <source>
        <dbReference type="EMBL" id="GFF33823.1"/>
    </source>
</evidence>
<sequence length="206" mass="23173">MSTSSATDSSRESDPDSPVSLSSRTINNPVFPFPVPQCRRTRRDIPKVDRYYSTPLRADSPDSTPLQLYGLEQREPSIYEKPRRLRRFSHVLDDIKEDFSLQLDPNNMADKIRSRRQSMLMFDVAACPSGAGADAALHHDQRPITASGPPRSRPRSILSFDNWTPPTRGLSRRLSTFRFGSRRKRASPAQLASISQPNLIGSSTDM</sequence>
<comment type="caution">
    <text evidence="3">The sequence shown here is derived from an EMBL/GenBank/DDBJ whole genome shotgun (WGS) entry which is preliminary data.</text>
</comment>
<feature type="compositionally biased region" description="Polar residues" evidence="1">
    <location>
        <begin position="190"/>
        <end position="206"/>
    </location>
</feature>
<dbReference type="Proteomes" id="UP000465221">
    <property type="component" value="Unassembled WGS sequence"/>
</dbReference>
<reference evidence="3" key="1">
    <citation type="journal article" date="2015" name="Genome Announc.">
        <title>Draft Genome Sequence of the Pathogenic Filamentous Fungus Aspergillus udagawae Strain IFM 46973T.</title>
        <authorList>
            <person name="Kusuya Y."/>
            <person name="Takahashi-Nakaguchi A."/>
            <person name="Takahashi H."/>
            <person name="Yaguchi T."/>
        </authorList>
    </citation>
    <scope>NUCLEOTIDE SEQUENCE</scope>
    <source>
        <strain evidence="3">IFM 46973</strain>
    </source>
</reference>
<feature type="region of interest" description="Disordered" evidence="1">
    <location>
        <begin position="1"/>
        <end position="74"/>
    </location>
</feature>
<dbReference type="Proteomes" id="UP000036893">
    <property type="component" value="Unassembled WGS sequence"/>
</dbReference>
<reference evidence="2 5" key="2">
    <citation type="submission" date="2020-01" db="EMBL/GenBank/DDBJ databases">
        <title>Draft genome sequence of Aspergillus udagawae IFM 46972.</title>
        <authorList>
            <person name="Takahashi H."/>
            <person name="Yaguchi T."/>
        </authorList>
    </citation>
    <scope>NUCLEOTIDE SEQUENCE [LARGE SCALE GENOMIC DNA]</scope>
    <source>
        <strain evidence="2 5">IFM 46972</strain>
    </source>
</reference>
<evidence type="ECO:0000256" key="1">
    <source>
        <dbReference type="SAM" id="MobiDB-lite"/>
    </source>
</evidence>
<feature type="region of interest" description="Disordered" evidence="1">
    <location>
        <begin position="141"/>
        <end position="164"/>
    </location>
</feature>
<evidence type="ECO:0000313" key="5">
    <source>
        <dbReference type="Proteomes" id="UP000465221"/>
    </source>
</evidence>
<protein>
    <submittedName>
        <fullName evidence="3">Uncharacterized protein</fullName>
    </submittedName>
</protein>